<reference evidence="6 7" key="1">
    <citation type="submission" date="2025-05" db="UniProtKB">
        <authorList>
            <consortium name="RefSeq"/>
        </authorList>
    </citation>
    <scope>IDENTIFICATION</scope>
    <source>
        <tissue evidence="6 7">Liver</tissue>
    </source>
</reference>
<dbReference type="InterPro" id="IPR012677">
    <property type="entry name" value="Nucleotide-bd_a/b_plait_sf"/>
</dbReference>
<accession>A0ABM2WPY0</accession>
<keyword evidence="1" id="KW-0813">Transport</keyword>
<proteinExistence type="predicted"/>
<dbReference type="Gene3D" id="3.30.70.330">
    <property type="match status" value="1"/>
</dbReference>
<name>A0ABM2WPY0_MESAU</name>
<sequence>MADKMDMSLDDIIKLNQRQQGCLGGGRGCSRAGSQGGRCGTMQASMQGNRDSGPLRNQPCVSGSIAGSIRDPLATYSRPKQLPKKWQHDLFDRSFWGETGMEMGGQLLVSNLDCGVSDSDIQELFAEFGTLKKAAVHYHRSGRHLGTAHVHFEWKADALDAMKQYNGVTLDGRPMNIQVVTSHIDTPRRPAQRINSLLAD</sequence>
<dbReference type="SUPFAM" id="SSF54928">
    <property type="entry name" value="RNA-binding domain, RBD"/>
    <property type="match status" value="1"/>
</dbReference>
<protein>
    <submittedName>
        <fullName evidence="6 7">THO complex subunit 4-like</fullName>
    </submittedName>
</protein>
<dbReference type="PANTHER" id="PTHR19965:SF82">
    <property type="entry name" value="THO COMPLEX SUBUNIT 4"/>
    <property type="match status" value="1"/>
</dbReference>
<keyword evidence="1" id="KW-0509">mRNA transport</keyword>
<dbReference type="RefSeq" id="XP_040590783.1">
    <property type="nucleotide sequence ID" value="XM_040734849.1"/>
</dbReference>
<dbReference type="InterPro" id="IPR000504">
    <property type="entry name" value="RRM_dom"/>
</dbReference>
<dbReference type="GeneID" id="101835002"/>
<keyword evidence="5" id="KW-1185">Reference proteome</keyword>
<organism evidence="5 7">
    <name type="scientific">Mesocricetus auratus</name>
    <name type="common">Golden hamster</name>
    <dbReference type="NCBI Taxonomy" id="10036"/>
    <lineage>
        <taxon>Eukaryota</taxon>
        <taxon>Metazoa</taxon>
        <taxon>Chordata</taxon>
        <taxon>Craniata</taxon>
        <taxon>Vertebrata</taxon>
        <taxon>Euteleostomi</taxon>
        <taxon>Mammalia</taxon>
        <taxon>Eutheria</taxon>
        <taxon>Euarchontoglires</taxon>
        <taxon>Glires</taxon>
        <taxon>Rodentia</taxon>
        <taxon>Myomorpha</taxon>
        <taxon>Muroidea</taxon>
        <taxon>Cricetidae</taxon>
        <taxon>Cricetinae</taxon>
        <taxon>Mesocricetus</taxon>
    </lineage>
</organism>
<evidence type="ECO:0000259" key="4">
    <source>
        <dbReference type="PROSITE" id="PS50102"/>
    </source>
</evidence>
<evidence type="ECO:0000256" key="2">
    <source>
        <dbReference type="ARBA" id="ARBA00022884"/>
    </source>
</evidence>
<dbReference type="PROSITE" id="PS50102">
    <property type="entry name" value="RRM"/>
    <property type="match status" value="1"/>
</dbReference>
<dbReference type="SMART" id="SM00360">
    <property type="entry name" value="RRM"/>
    <property type="match status" value="1"/>
</dbReference>
<feature type="domain" description="RRM" evidence="4">
    <location>
        <begin position="105"/>
        <end position="182"/>
    </location>
</feature>
<evidence type="ECO:0000313" key="7">
    <source>
        <dbReference type="RefSeq" id="XP_040590783.1"/>
    </source>
</evidence>
<evidence type="ECO:0000256" key="1">
    <source>
        <dbReference type="ARBA" id="ARBA00022816"/>
    </source>
</evidence>
<dbReference type="PANTHER" id="PTHR19965">
    <property type="entry name" value="RNA AND EXPORT FACTOR BINDING PROTEIN"/>
    <property type="match status" value="1"/>
</dbReference>
<dbReference type="Pfam" id="PF00076">
    <property type="entry name" value="RRM_1"/>
    <property type="match status" value="1"/>
</dbReference>
<evidence type="ECO:0000313" key="5">
    <source>
        <dbReference type="Proteomes" id="UP000886700"/>
    </source>
</evidence>
<dbReference type="InterPro" id="IPR051229">
    <property type="entry name" value="ALYREF_mRNA_export"/>
</dbReference>
<evidence type="ECO:0000256" key="3">
    <source>
        <dbReference type="PROSITE-ProRule" id="PRU00176"/>
    </source>
</evidence>
<dbReference type="RefSeq" id="XP_040590782.1">
    <property type="nucleotide sequence ID" value="XM_040734848.1"/>
</dbReference>
<evidence type="ECO:0000313" key="6">
    <source>
        <dbReference type="RefSeq" id="XP_040590782.1"/>
    </source>
</evidence>
<keyword evidence="2 3" id="KW-0694">RNA-binding</keyword>
<dbReference type="CDD" id="cd12680">
    <property type="entry name" value="RRM_THOC4"/>
    <property type="match status" value="1"/>
</dbReference>
<gene>
    <name evidence="6 7" type="primary">LOC101835002</name>
</gene>
<dbReference type="InterPro" id="IPR035979">
    <property type="entry name" value="RBD_domain_sf"/>
</dbReference>
<dbReference type="Proteomes" id="UP000886700">
    <property type="component" value="Unplaced"/>
</dbReference>